<organism evidence="1 2">
    <name type="scientific">Limnofasciculus baicalensis BBK-W-15</name>
    <dbReference type="NCBI Taxonomy" id="2699891"/>
    <lineage>
        <taxon>Bacteria</taxon>
        <taxon>Bacillati</taxon>
        <taxon>Cyanobacteriota</taxon>
        <taxon>Cyanophyceae</taxon>
        <taxon>Coleofasciculales</taxon>
        <taxon>Coleofasciculaceae</taxon>
        <taxon>Limnofasciculus</taxon>
        <taxon>Limnofasciculus baicalensis</taxon>
    </lineage>
</organism>
<protein>
    <submittedName>
        <fullName evidence="1">Uncharacterized protein</fullName>
    </submittedName>
</protein>
<proteinExistence type="predicted"/>
<accession>A0AAE3KR59</accession>
<dbReference type="RefSeq" id="WP_254014079.1">
    <property type="nucleotide sequence ID" value="NZ_JAMZMM010000315.1"/>
</dbReference>
<dbReference type="EMBL" id="JAMZMM010000315">
    <property type="protein sequence ID" value="MCP2731338.1"/>
    <property type="molecule type" value="Genomic_DNA"/>
</dbReference>
<dbReference type="Proteomes" id="UP001204953">
    <property type="component" value="Unassembled WGS sequence"/>
</dbReference>
<gene>
    <name evidence="1" type="ORF">NJ959_23205</name>
</gene>
<sequence>MNRIKLRKLLLFTCLGLQIALPTYGLNIDKYSSKINPIANRASSNLLPSSSTCPSDITTLTSLLLRDLPSYGNRIIQRARRLNRSVDEFSYIIIAGRPEFEPLPLNLGQSNVTASITDPNPPQQVFFTTLERQYTGGKAIEFQTFHWLFLTHTESGWRLAMMFTRLGSTSGGNPPTPPRESSNSIIGQGVTIWLRDCRAGAIRGNL</sequence>
<reference evidence="1" key="1">
    <citation type="submission" date="2022-06" db="EMBL/GenBank/DDBJ databases">
        <title>New cyanobacteria of genus Symplocastrum in benthos of Lake Baikal.</title>
        <authorList>
            <person name="Sorokovikova E."/>
            <person name="Tikhonova I."/>
            <person name="Krasnopeev A."/>
            <person name="Evseev P."/>
            <person name="Gladkikh A."/>
            <person name="Belykh O."/>
        </authorList>
    </citation>
    <scope>NUCLEOTIDE SEQUENCE</scope>
    <source>
        <strain evidence="1">BBK-W-15</strain>
    </source>
</reference>
<comment type="caution">
    <text evidence="1">The sequence shown here is derived from an EMBL/GenBank/DDBJ whole genome shotgun (WGS) entry which is preliminary data.</text>
</comment>
<name>A0AAE3KR59_9CYAN</name>
<evidence type="ECO:0000313" key="1">
    <source>
        <dbReference type="EMBL" id="MCP2731338.1"/>
    </source>
</evidence>
<evidence type="ECO:0000313" key="2">
    <source>
        <dbReference type="Proteomes" id="UP001204953"/>
    </source>
</evidence>
<dbReference type="AlphaFoldDB" id="A0AAE3KR59"/>
<keyword evidence="2" id="KW-1185">Reference proteome</keyword>